<keyword evidence="1" id="KW-1133">Transmembrane helix</keyword>
<organism evidence="2 3">
    <name type="scientific">Paenibacillus solani</name>
    <dbReference type="NCBI Taxonomy" id="1705565"/>
    <lineage>
        <taxon>Bacteria</taxon>
        <taxon>Bacillati</taxon>
        <taxon>Bacillota</taxon>
        <taxon>Bacilli</taxon>
        <taxon>Bacillales</taxon>
        <taxon>Paenibacillaceae</taxon>
        <taxon>Paenibacillus</taxon>
    </lineage>
</organism>
<accession>A0A0M1P5A5</accession>
<dbReference type="RefSeq" id="WP_054402620.1">
    <property type="nucleotide sequence ID" value="NZ_LIUT01000001.1"/>
</dbReference>
<dbReference type="PATRIC" id="fig|1705565.3.peg.4160"/>
<gene>
    <name evidence="2" type="ORF">AM231_10820</name>
</gene>
<proteinExistence type="predicted"/>
<protein>
    <submittedName>
        <fullName evidence="2">ABC transporter permease</fullName>
    </submittedName>
</protein>
<dbReference type="Proteomes" id="UP000036932">
    <property type="component" value="Unassembled WGS sequence"/>
</dbReference>
<evidence type="ECO:0000256" key="1">
    <source>
        <dbReference type="SAM" id="Phobius"/>
    </source>
</evidence>
<feature type="transmembrane region" description="Helical" evidence="1">
    <location>
        <begin position="150"/>
        <end position="170"/>
    </location>
</feature>
<evidence type="ECO:0000313" key="3">
    <source>
        <dbReference type="Proteomes" id="UP000036932"/>
    </source>
</evidence>
<keyword evidence="1" id="KW-0472">Membrane</keyword>
<dbReference type="InterPro" id="IPR025699">
    <property type="entry name" value="ABC2_memb-like"/>
</dbReference>
<dbReference type="AlphaFoldDB" id="A0A0M1P5A5"/>
<dbReference type="EMBL" id="LIUT01000001">
    <property type="protein sequence ID" value="KOR89582.1"/>
    <property type="molecule type" value="Genomic_DNA"/>
</dbReference>
<comment type="caution">
    <text evidence="2">The sequence shown here is derived from an EMBL/GenBank/DDBJ whole genome shotgun (WGS) entry which is preliminary data.</text>
</comment>
<dbReference type="PANTHER" id="PTHR41309:SF2">
    <property type="entry name" value="MEMBRANE PROTEIN"/>
    <property type="match status" value="1"/>
</dbReference>
<feature type="transmembrane region" description="Helical" evidence="1">
    <location>
        <begin position="182"/>
        <end position="203"/>
    </location>
</feature>
<evidence type="ECO:0000313" key="2">
    <source>
        <dbReference type="EMBL" id="KOR89582.1"/>
    </source>
</evidence>
<sequence length="208" mass="23411">MLNLLRKDFIALKSSLWTIILYLAVFSFTFIPNAEMSIYFVGIYTAFGAIILTTMIDIKNHNHQFLITLPINRKQIVQAKYITAILYTILAVVASYGIHWLAKLAFPQLDKPDYSLWVILISIGIVLVLIAVYMPLFYTLSKKGAGIINAIFLIALIVLAQPAAKLIQIINEQDVVSTQTWLLVPAGVLLLFIASYFLTISLFTRKDL</sequence>
<keyword evidence="3" id="KW-1185">Reference proteome</keyword>
<reference evidence="3" key="1">
    <citation type="submission" date="2015-08" db="EMBL/GenBank/DDBJ databases">
        <title>Genome sequencing project for genomic taxonomy and phylogenomics of Bacillus-like bacteria.</title>
        <authorList>
            <person name="Liu B."/>
            <person name="Wang J."/>
            <person name="Zhu Y."/>
            <person name="Liu G."/>
            <person name="Chen Q."/>
            <person name="Chen Z."/>
            <person name="Lan J."/>
            <person name="Che J."/>
            <person name="Ge C."/>
            <person name="Shi H."/>
            <person name="Pan Z."/>
            <person name="Liu X."/>
        </authorList>
    </citation>
    <scope>NUCLEOTIDE SEQUENCE [LARGE SCALE GENOMIC DNA]</scope>
    <source>
        <strain evidence="3">FJAT-22460</strain>
    </source>
</reference>
<keyword evidence="1" id="KW-0812">Transmembrane</keyword>
<dbReference type="Pfam" id="PF13346">
    <property type="entry name" value="ABC2_membrane_5"/>
    <property type="match status" value="1"/>
</dbReference>
<name>A0A0M1P5A5_9BACL</name>
<dbReference type="OrthoDB" id="2660383at2"/>
<feature type="transmembrane region" description="Helical" evidence="1">
    <location>
        <begin position="12"/>
        <end position="31"/>
    </location>
</feature>
<feature type="transmembrane region" description="Helical" evidence="1">
    <location>
        <begin position="79"/>
        <end position="102"/>
    </location>
</feature>
<feature type="transmembrane region" description="Helical" evidence="1">
    <location>
        <begin position="37"/>
        <end position="58"/>
    </location>
</feature>
<feature type="transmembrane region" description="Helical" evidence="1">
    <location>
        <begin position="114"/>
        <end position="138"/>
    </location>
</feature>
<dbReference type="PANTHER" id="PTHR41309">
    <property type="entry name" value="MEMBRANE PROTEIN-RELATED"/>
    <property type="match status" value="1"/>
</dbReference>